<reference evidence="3 4" key="1">
    <citation type="submission" date="2024-04" db="EMBL/GenBank/DDBJ databases">
        <authorList>
            <consortium name="Genoscope - CEA"/>
            <person name="William W."/>
        </authorList>
    </citation>
    <scope>NUCLEOTIDE SEQUENCE [LARGE SCALE GENOMIC DNA]</scope>
</reference>
<accession>A0AAV2HLQ2</accession>
<feature type="domain" description="Dynein heavy chain AAA lid" evidence="2">
    <location>
        <begin position="196"/>
        <end position="256"/>
    </location>
</feature>
<feature type="non-terminal residue" evidence="3">
    <location>
        <position position="257"/>
    </location>
</feature>
<dbReference type="GO" id="GO:0030286">
    <property type="term" value="C:dynein complex"/>
    <property type="evidence" value="ECO:0007669"/>
    <property type="project" value="InterPro"/>
</dbReference>
<dbReference type="InterPro" id="IPR026983">
    <property type="entry name" value="DHC"/>
</dbReference>
<dbReference type="InterPro" id="IPR041658">
    <property type="entry name" value="AAA_lid_11"/>
</dbReference>
<dbReference type="Gene3D" id="3.40.50.300">
    <property type="entry name" value="P-loop containing nucleotide triphosphate hydrolases"/>
    <property type="match status" value="1"/>
</dbReference>
<sequence>DKFQSTLVLKALRPDKVTNAMQTLVSQVLGQRFIEPQTTDLANVFKDSSTTSPLVFVLSTGTDPAGSLYAFADTMKFSKKLNSISLGQGQGPRAEALMRYAMEKGGWVFFQNCHLAPSWMPTLERLAETIDPDVVHKDFRLWLTSMPSPSFPVYILQNSSKMTVEPPKGIKANLLRSYLGFSDKFLKQCTGKIRMFKHLLLSICFFHAIVLERRKFGALGFNIPYEFTDGDLKICVDQLNMFLLEYNDVPFKVTQYS</sequence>
<dbReference type="FunFam" id="3.40.50.300:FF:000362">
    <property type="entry name" value="Dynein, axonemal, heavy chain 6"/>
    <property type="match status" value="1"/>
</dbReference>
<dbReference type="AlphaFoldDB" id="A0AAV2HLQ2"/>
<dbReference type="Gene3D" id="1.10.8.720">
    <property type="entry name" value="Region D6 of dynein motor"/>
    <property type="match status" value="1"/>
</dbReference>
<gene>
    <name evidence="3" type="ORF">GSLYS_00008923001</name>
</gene>
<dbReference type="EMBL" id="CAXITT010000187">
    <property type="protein sequence ID" value="CAL1534963.1"/>
    <property type="molecule type" value="Genomic_DNA"/>
</dbReference>
<evidence type="ECO:0000259" key="2">
    <source>
        <dbReference type="Pfam" id="PF18198"/>
    </source>
</evidence>
<dbReference type="GO" id="GO:0045505">
    <property type="term" value="F:dynein intermediate chain binding"/>
    <property type="evidence" value="ECO:0007669"/>
    <property type="project" value="InterPro"/>
</dbReference>
<keyword evidence="4" id="KW-1185">Reference proteome</keyword>
<dbReference type="Proteomes" id="UP001497497">
    <property type="component" value="Unassembled WGS sequence"/>
</dbReference>
<dbReference type="GO" id="GO:0008569">
    <property type="term" value="F:minus-end-directed microtubule motor activity"/>
    <property type="evidence" value="ECO:0007669"/>
    <property type="project" value="InterPro"/>
</dbReference>
<evidence type="ECO:0000313" key="4">
    <source>
        <dbReference type="Proteomes" id="UP001497497"/>
    </source>
</evidence>
<dbReference type="InterPro" id="IPR004273">
    <property type="entry name" value="Dynein_heavy_D6_P-loop"/>
</dbReference>
<dbReference type="Pfam" id="PF18198">
    <property type="entry name" value="AAA_lid_11"/>
    <property type="match status" value="1"/>
</dbReference>
<dbReference type="GO" id="GO:0007018">
    <property type="term" value="P:microtubule-based movement"/>
    <property type="evidence" value="ECO:0007669"/>
    <property type="project" value="InterPro"/>
</dbReference>
<dbReference type="PANTHER" id="PTHR22878:SF73">
    <property type="entry name" value="DYNEIN AXONEMAL HEAVY CHAIN 1"/>
    <property type="match status" value="1"/>
</dbReference>
<dbReference type="Pfam" id="PF03028">
    <property type="entry name" value="Dynein_heavy"/>
    <property type="match status" value="1"/>
</dbReference>
<feature type="non-terminal residue" evidence="3">
    <location>
        <position position="1"/>
    </location>
</feature>
<name>A0AAV2HLQ2_LYMST</name>
<feature type="domain" description="Dynein heavy chain region D6 P-loop" evidence="1">
    <location>
        <begin position="50"/>
        <end position="163"/>
    </location>
</feature>
<dbReference type="PANTHER" id="PTHR22878">
    <property type="entry name" value="DYNEIN HEAVY CHAIN 6, AXONEMAL-LIKE-RELATED"/>
    <property type="match status" value="1"/>
</dbReference>
<proteinExistence type="predicted"/>
<dbReference type="GO" id="GO:0051959">
    <property type="term" value="F:dynein light intermediate chain binding"/>
    <property type="evidence" value="ECO:0007669"/>
    <property type="project" value="InterPro"/>
</dbReference>
<organism evidence="3 4">
    <name type="scientific">Lymnaea stagnalis</name>
    <name type="common">Great pond snail</name>
    <name type="synonym">Helix stagnalis</name>
    <dbReference type="NCBI Taxonomy" id="6523"/>
    <lineage>
        <taxon>Eukaryota</taxon>
        <taxon>Metazoa</taxon>
        <taxon>Spiralia</taxon>
        <taxon>Lophotrochozoa</taxon>
        <taxon>Mollusca</taxon>
        <taxon>Gastropoda</taxon>
        <taxon>Heterobranchia</taxon>
        <taxon>Euthyneura</taxon>
        <taxon>Panpulmonata</taxon>
        <taxon>Hygrophila</taxon>
        <taxon>Lymnaeoidea</taxon>
        <taxon>Lymnaeidae</taxon>
        <taxon>Lymnaea</taxon>
    </lineage>
</organism>
<dbReference type="InterPro" id="IPR027417">
    <property type="entry name" value="P-loop_NTPase"/>
</dbReference>
<dbReference type="InterPro" id="IPR042219">
    <property type="entry name" value="AAA_lid_11_sf"/>
</dbReference>
<protein>
    <recommendedName>
        <fullName evidence="5">Dynein heavy chain</fullName>
    </recommendedName>
</protein>
<evidence type="ECO:0000259" key="1">
    <source>
        <dbReference type="Pfam" id="PF03028"/>
    </source>
</evidence>
<evidence type="ECO:0000313" key="3">
    <source>
        <dbReference type="EMBL" id="CAL1534963.1"/>
    </source>
</evidence>
<evidence type="ECO:0008006" key="5">
    <source>
        <dbReference type="Google" id="ProtNLM"/>
    </source>
</evidence>
<comment type="caution">
    <text evidence="3">The sequence shown here is derived from an EMBL/GenBank/DDBJ whole genome shotgun (WGS) entry which is preliminary data.</text>
</comment>